<feature type="transmembrane region" description="Helical" evidence="1">
    <location>
        <begin position="12"/>
        <end position="41"/>
    </location>
</feature>
<organism evidence="2 3">
    <name type="scientific">Candidatus Terrybacteria bacterium CG10_big_fil_rev_8_21_14_0_10_41_10</name>
    <dbReference type="NCBI Taxonomy" id="1975026"/>
    <lineage>
        <taxon>Bacteria</taxon>
        <taxon>Candidatus Terryibacteriota</taxon>
    </lineage>
</organism>
<gene>
    <name evidence="2" type="ORF">COV02_02085</name>
</gene>
<evidence type="ECO:0000256" key="1">
    <source>
        <dbReference type="SAM" id="Phobius"/>
    </source>
</evidence>
<keyword evidence="1" id="KW-1133">Transmembrane helix</keyword>
<keyword evidence="1" id="KW-0472">Membrane</keyword>
<name>A0A2M8LA99_9BACT</name>
<keyword evidence="1" id="KW-0812">Transmembrane</keyword>
<dbReference type="Proteomes" id="UP000230959">
    <property type="component" value="Unassembled WGS sequence"/>
</dbReference>
<proteinExistence type="predicted"/>
<evidence type="ECO:0000313" key="2">
    <source>
        <dbReference type="EMBL" id="PJE73542.1"/>
    </source>
</evidence>
<dbReference type="EMBL" id="PFER01000032">
    <property type="protein sequence ID" value="PJE73542.1"/>
    <property type="molecule type" value="Genomic_DNA"/>
</dbReference>
<dbReference type="AlphaFoldDB" id="A0A2M8LA99"/>
<comment type="caution">
    <text evidence="2">The sequence shown here is derived from an EMBL/GenBank/DDBJ whole genome shotgun (WGS) entry which is preliminary data.</text>
</comment>
<evidence type="ECO:0000313" key="3">
    <source>
        <dbReference type="Proteomes" id="UP000230959"/>
    </source>
</evidence>
<reference evidence="3" key="1">
    <citation type="submission" date="2017-09" db="EMBL/GenBank/DDBJ databases">
        <title>Depth-based differentiation of microbial function through sediment-hosted aquifers and enrichment of novel symbionts in the deep terrestrial subsurface.</title>
        <authorList>
            <person name="Probst A.J."/>
            <person name="Ladd B."/>
            <person name="Jarett J.K."/>
            <person name="Geller-Mcgrath D.E."/>
            <person name="Sieber C.M.K."/>
            <person name="Emerson J.B."/>
            <person name="Anantharaman K."/>
            <person name="Thomas B.C."/>
            <person name="Malmstrom R."/>
            <person name="Stieglmeier M."/>
            <person name="Klingl A."/>
            <person name="Woyke T."/>
            <person name="Ryan C.M."/>
            <person name="Banfield J.F."/>
        </authorList>
    </citation>
    <scope>NUCLEOTIDE SEQUENCE [LARGE SCALE GENOMIC DNA]</scope>
</reference>
<sequence length="99" mass="11383">MSFFAKKNTIRILFDIIFFLFIFLLPWYVAAPVIAFSIIFFNNFWEGVFAALAIDSFYYIPSSSPDLRFGIFFFSAVFLFLLVKLAKSKIRLGGLGVLN</sequence>
<feature type="transmembrane region" description="Helical" evidence="1">
    <location>
        <begin position="67"/>
        <end position="86"/>
    </location>
</feature>
<protein>
    <submittedName>
        <fullName evidence="2">Uncharacterized protein</fullName>
    </submittedName>
</protein>
<accession>A0A2M8LA99</accession>